<reference evidence="3 4" key="1">
    <citation type="submission" date="2016-10" db="EMBL/GenBank/DDBJ databases">
        <authorList>
            <person name="de Groot N.N."/>
        </authorList>
    </citation>
    <scope>NUCLEOTIDE SEQUENCE [LARGE SCALE GENOMIC DNA]</scope>
    <source>
        <strain evidence="3 4">CGMCC 1.12333</strain>
    </source>
</reference>
<dbReference type="PANTHER" id="PTHR37296:SF1">
    <property type="entry name" value="CONSERVED VIRULENCE FACTOR B"/>
    <property type="match status" value="1"/>
</dbReference>
<evidence type="ECO:0000313" key="3">
    <source>
        <dbReference type="EMBL" id="SFU46363.1"/>
    </source>
</evidence>
<evidence type="ECO:0000256" key="1">
    <source>
        <dbReference type="PIRNR" id="PIRNR012524"/>
    </source>
</evidence>
<gene>
    <name evidence="3" type="ORF">SAMN05216480_104116</name>
</gene>
<name>A0A1I7GD65_9FLAO</name>
<organism evidence="3 4">
    <name type="scientific">Pustulibacterium marinum</name>
    <dbReference type="NCBI Taxonomy" id="1224947"/>
    <lineage>
        <taxon>Bacteria</taxon>
        <taxon>Pseudomonadati</taxon>
        <taxon>Bacteroidota</taxon>
        <taxon>Flavobacteriia</taxon>
        <taxon>Flavobacteriales</taxon>
        <taxon>Flavobacteriaceae</taxon>
        <taxon>Pustulibacterium</taxon>
    </lineage>
</organism>
<dbReference type="STRING" id="1224947.SAMN05216480_104116"/>
<dbReference type="OrthoDB" id="9801597at2"/>
<feature type="domain" description="S1 motif" evidence="2">
    <location>
        <begin position="3"/>
        <end position="64"/>
    </location>
</feature>
<accession>A0A1I7GD65</accession>
<comment type="similarity">
    <text evidence="1">Belongs to the CvfB family.</text>
</comment>
<dbReference type="PANTHER" id="PTHR37296">
    <property type="entry name" value="CONSERVED VIRULENCE FACTOR B"/>
    <property type="match status" value="1"/>
</dbReference>
<dbReference type="GO" id="GO:0003676">
    <property type="term" value="F:nucleic acid binding"/>
    <property type="evidence" value="ECO:0007669"/>
    <property type="project" value="InterPro"/>
</dbReference>
<keyword evidence="4" id="KW-1185">Reference proteome</keyword>
<proteinExistence type="inferred from homology"/>
<dbReference type="RefSeq" id="WP_093024580.1">
    <property type="nucleotide sequence ID" value="NZ_FPBK01000004.1"/>
</dbReference>
<dbReference type="Gene3D" id="2.40.50.140">
    <property type="entry name" value="Nucleic acid-binding proteins"/>
    <property type="match status" value="2"/>
</dbReference>
<dbReference type="InterPro" id="IPR003029">
    <property type="entry name" value="S1_domain"/>
</dbReference>
<dbReference type="PIRSF" id="PIRSF012524">
    <property type="entry name" value="YitL_S1"/>
    <property type="match status" value="1"/>
</dbReference>
<evidence type="ECO:0000259" key="2">
    <source>
        <dbReference type="SMART" id="SM00316"/>
    </source>
</evidence>
<feature type="domain" description="S1 motif" evidence="2">
    <location>
        <begin position="144"/>
        <end position="206"/>
    </location>
</feature>
<dbReference type="InterPro" id="IPR040764">
    <property type="entry name" value="CvfB_WH"/>
</dbReference>
<dbReference type="SMART" id="SM00316">
    <property type="entry name" value="S1"/>
    <property type="match status" value="2"/>
</dbReference>
<dbReference type="EMBL" id="FPBK01000004">
    <property type="protein sequence ID" value="SFU46363.1"/>
    <property type="molecule type" value="Genomic_DNA"/>
</dbReference>
<dbReference type="InterPro" id="IPR012340">
    <property type="entry name" value="NA-bd_OB-fold"/>
</dbReference>
<dbReference type="InterPro" id="IPR036388">
    <property type="entry name" value="WH-like_DNA-bd_sf"/>
</dbReference>
<dbReference type="Gene3D" id="1.10.10.10">
    <property type="entry name" value="Winged helix-like DNA-binding domain superfamily/Winged helix DNA-binding domain"/>
    <property type="match status" value="1"/>
</dbReference>
<dbReference type="InterPro" id="IPR039566">
    <property type="entry name" value="CvfB_S1_st"/>
</dbReference>
<protein>
    <recommendedName>
        <fullName evidence="2">S1 motif domain-containing protein</fullName>
    </recommendedName>
</protein>
<sequence>MIAIGEFHNLEILRETSVGLFLGDDKGNDILLPNKYVPDTFEIGDEIRVFVYLDHEERPIATTLEPFIYLNDFALLKAVEVNDIGAFVDWGLEKHLFVPFREQARKMEAGKWYLVHLYLDEQTDRLVGSSKTKNFISNDELTVNQFDEVECVVSRYTDLGIEVIINAKHKGLVYNNEIFEDVKLGERRKGIIKKIRDDHKIDVSFQQIGYRNIEPTAAKILEFLNRNKGFVALHDKSSPEDIEAILGMSKKSFKKAVGSLYKNRQIKIEPNGIHLIK</sequence>
<dbReference type="AlphaFoldDB" id="A0A1I7GD65"/>
<dbReference type="Pfam" id="PF13509">
    <property type="entry name" value="S1_2"/>
    <property type="match status" value="1"/>
</dbReference>
<dbReference type="Pfam" id="PF17783">
    <property type="entry name" value="WHD_CvfB"/>
    <property type="match status" value="1"/>
</dbReference>
<evidence type="ECO:0000313" key="4">
    <source>
        <dbReference type="Proteomes" id="UP000199138"/>
    </source>
</evidence>
<dbReference type="Proteomes" id="UP000199138">
    <property type="component" value="Unassembled WGS sequence"/>
</dbReference>
<dbReference type="InterPro" id="IPR014464">
    <property type="entry name" value="CvfB_fam"/>
</dbReference>